<keyword evidence="6 12" id="KW-0812">Transmembrane</keyword>
<evidence type="ECO:0000256" key="6">
    <source>
        <dbReference type="ARBA" id="ARBA00022692"/>
    </source>
</evidence>
<keyword evidence="15" id="KW-1185">Reference proteome</keyword>
<evidence type="ECO:0000256" key="2">
    <source>
        <dbReference type="ARBA" id="ARBA00009819"/>
    </source>
</evidence>
<feature type="transmembrane region" description="Helical" evidence="12">
    <location>
        <begin position="96"/>
        <end position="120"/>
    </location>
</feature>
<feature type="region of interest" description="Disordered" evidence="13">
    <location>
        <begin position="449"/>
        <end position="469"/>
    </location>
</feature>
<evidence type="ECO:0000256" key="7">
    <source>
        <dbReference type="ARBA" id="ARBA00022723"/>
    </source>
</evidence>
<feature type="transmembrane region" description="Helical" evidence="12">
    <location>
        <begin position="339"/>
        <end position="359"/>
    </location>
</feature>
<dbReference type="GO" id="GO:0070069">
    <property type="term" value="C:cytochrome complex"/>
    <property type="evidence" value="ECO:0007669"/>
    <property type="project" value="UniProtKB-UniRule"/>
</dbReference>
<keyword evidence="7 12" id="KW-0479">Metal-binding</keyword>
<evidence type="ECO:0000256" key="3">
    <source>
        <dbReference type="ARBA" id="ARBA00022448"/>
    </source>
</evidence>
<evidence type="ECO:0000256" key="12">
    <source>
        <dbReference type="PIRNR" id="PIRNR006446"/>
    </source>
</evidence>
<dbReference type="RefSeq" id="WP_092501749.1">
    <property type="nucleotide sequence ID" value="NZ_LT629695.1"/>
</dbReference>
<dbReference type="Proteomes" id="UP000198822">
    <property type="component" value="Chromosome I"/>
</dbReference>
<keyword evidence="11 12" id="KW-0472">Membrane</keyword>
<evidence type="ECO:0000256" key="1">
    <source>
        <dbReference type="ARBA" id="ARBA00004651"/>
    </source>
</evidence>
<dbReference type="STRING" id="399736.SAMN04489720_0263"/>
<reference evidence="15" key="1">
    <citation type="submission" date="2016-10" db="EMBL/GenBank/DDBJ databases">
        <authorList>
            <person name="Varghese N."/>
            <person name="Submissions S."/>
        </authorList>
    </citation>
    <scope>NUCLEOTIDE SEQUENCE [LARGE SCALE GENOMIC DNA]</scope>
    <source>
        <strain evidence="15">DSM 22002</strain>
    </source>
</reference>
<feature type="transmembrane region" description="Helical" evidence="12">
    <location>
        <begin position="20"/>
        <end position="46"/>
    </location>
</feature>
<evidence type="ECO:0000256" key="10">
    <source>
        <dbReference type="ARBA" id="ARBA00023004"/>
    </source>
</evidence>
<sequence length="469" mass="51212">MADDLLDPLSLARWQFALTTIYHFLFVPITLGTVWLVAAFQTVWLKTGELAWLRLTHLFGRLFLINFAIGVATGIVQEFQFGMNWSDYSRFVGDVFGAPLAFEGLIAFAFEATFIGLWIFGWDKLPPKVHLACIYMTGIGTAASAYFILAANAFMQNPVGFEIDDELQRAQLTDIGAVLTNPVAVAAFPHTMFGAFMVAGTVAVAVAAWHLKRGQHVDTMRKALRVGLWTTLVATGLTFVAGDAVSLAMVEAQPMKMAAAEALYATSTGADASFSIFSIGTPDGSDEIFSFRIPYLLALLSTHDPNGTVEGINDLQAEYVAAFGPGDYTPTIWITYWSFRWMIGLGAVTGLVALVGLWITRKGREVPRWTWNVAIWTLPLPLLAMIVGWIFTEMGRQPWLVFSLLRTEDGVSPGTTAGEVLLSLVAFTVVYGVLGVINFTLMRKTAQAGPPEAPALDEDGRPEQPVTVY</sequence>
<feature type="transmembrane region" description="Helical" evidence="12">
    <location>
        <begin position="371"/>
        <end position="391"/>
    </location>
</feature>
<dbReference type="PANTHER" id="PTHR30365">
    <property type="entry name" value="CYTOCHROME D UBIQUINOL OXIDASE"/>
    <property type="match status" value="1"/>
</dbReference>
<keyword evidence="3 12" id="KW-0813">Transport</keyword>
<evidence type="ECO:0000256" key="4">
    <source>
        <dbReference type="ARBA" id="ARBA00022475"/>
    </source>
</evidence>
<protein>
    <submittedName>
        <fullName evidence="14">Cytochrome bd-I ubiquinol oxidase subunit 1 apoprotein</fullName>
    </submittedName>
</protein>
<evidence type="ECO:0000256" key="9">
    <source>
        <dbReference type="ARBA" id="ARBA00022989"/>
    </source>
</evidence>
<dbReference type="GO" id="GO:0046872">
    <property type="term" value="F:metal ion binding"/>
    <property type="evidence" value="ECO:0007669"/>
    <property type="project" value="UniProtKB-UniRule"/>
</dbReference>
<dbReference type="PIRSF" id="PIRSF006446">
    <property type="entry name" value="Cyt_quinol_oxidase_1"/>
    <property type="match status" value="1"/>
</dbReference>
<keyword evidence="8 12" id="KW-0249">Electron transport</keyword>
<feature type="transmembrane region" description="Helical" evidence="12">
    <location>
        <begin position="223"/>
        <end position="241"/>
    </location>
</feature>
<evidence type="ECO:0000256" key="5">
    <source>
        <dbReference type="ARBA" id="ARBA00022617"/>
    </source>
</evidence>
<keyword evidence="9 12" id="KW-1133">Transmembrane helix</keyword>
<dbReference type="GO" id="GO:0019646">
    <property type="term" value="P:aerobic electron transport chain"/>
    <property type="evidence" value="ECO:0007669"/>
    <property type="project" value="InterPro"/>
</dbReference>
<dbReference type="GO" id="GO:0009055">
    <property type="term" value="F:electron transfer activity"/>
    <property type="evidence" value="ECO:0007669"/>
    <property type="project" value="UniProtKB-UniRule"/>
</dbReference>
<feature type="transmembrane region" description="Helical" evidence="12">
    <location>
        <begin position="420"/>
        <end position="441"/>
    </location>
</feature>
<dbReference type="PANTHER" id="PTHR30365:SF15">
    <property type="entry name" value="CYTOCHROME BD UBIQUINOL OXIDASE SUBUNIT 1"/>
    <property type="match status" value="1"/>
</dbReference>
<name>A0A1G8A7T9_9MICO</name>
<feature type="transmembrane region" description="Helical" evidence="12">
    <location>
        <begin position="192"/>
        <end position="211"/>
    </location>
</feature>
<dbReference type="GO" id="GO:0016682">
    <property type="term" value="F:oxidoreductase activity, acting on diphenols and related substances as donors, oxygen as acceptor"/>
    <property type="evidence" value="ECO:0007669"/>
    <property type="project" value="TreeGrafter"/>
</dbReference>
<dbReference type="OrthoDB" id="9807042at2"/>
<dbReference type="EMBL" id="LT629695">
    <property type="protein sequence ID" value="SDH16460.1"/>
    <property type="molecule type" value="Genomic_DNA"/>
</dbReference>
<dbReference type="GO" id="GO:0020037">
    <property type="term" value="F:heme binding"/>
    <property type="evidence" value="ECO:0007669"/>
    <property type="project" value="TreeGrafter"/>
</dbReference>
<feature type="transmembrane region" description="Helical" evidence="12">
    <location>
        <begin position="132"/>
        <end position="155"/>
    </location>
</feature>
<evidence type="ECO:0000256" key="11">
    <source>
        <dbReference type="ARBA" id="ARBA00023136"/>
    </source>
</evidence>
<proteinExistence type="inferred from homology"/>
<feature type="transmembrane region" description="Helical" evidence="12">
    <location>
        <begin position="58"/>
        <end position="76"/>
    </location>
</feature>
<keyword evidence="4 12" id="KW-1003">Cell membrane</keyword>
<comment type="subcellular location">
    <subcellularLocation>
        <location evidence="1">Cell membrane</location>
        <topology evidence="1">Multi-pass membrane protein</topology>
    </subcellularLocation>
</comment>
<dbReference type="AlphaFoldDB" id="A0A1G8A7T9"/>
<gene>
    <name evidence="14" type="ORF">SAMN04489720_0263</name>
</gene>
<organism evidence="14 15">
    <name type="scientific">Agrococcus jejuensis</name>
    <dbReference type="NCBI Taxonomy" id="399736"/>
    <lineage>
        <taxon>Bacteria</taxon>
        <taxon>Bacillati</taxon>
        <taxon>Actinomycetota</taxon>
        <taxon>Actinomycetes</taxon>
        <taxon>Micrococcales</taxon>
        <taxon>Microbacteriaceae</taxon>
        <taxon>Agrococcus</taxon>
    </lineage>
</organism>
<comment type="similarity">
    <text evidence="2 12">Belongs to the cytochrome ubiquinol oxidase subunit 1 family.</text>
</comment>
<accession>A0A1G8A7T9</accession>
<dbReference type="InterPro" id="IPR002585">
    <property type="entry name" value="Cyt-d_ubiquinol_oxidase_su_1"/>
</dbReference>
<evidence type="ECO:0000313" key="14">
    <source>
        <dbReference type="EMBL" id="SDH16460.1"/>
    </source>
</evidence>
<keyword evidence="10 12" id="KW-0408">Iron</keyword>
<dbReference type="Pfam" id="PF01654">
    <property type="entry name" value="Cyt_bd_oxida_I"/>
    <property type="match status" value="1"/>
</dbReference>
<keyword evidence="5 12" id="KW-0349">Heme</keyword>
<dbReference type="GO" id="GO:0005886">
    <property type="term" value="C:plasma membrane"/>
    <property type="evidence" value="ECO:0007669"/>
    <property type="project" value="UniProtKB-SubCell"/>
</dbReference>
<evidence type="ECO:0000256" key="13">
    <source>
        <dbReference type="SAM" id="MobiDB-lite"/>
    </source>
</evidence>
<evidence type="ECO:0000313" key="15">
    <source>
        <dbReference type="Proteomes" id="UP000198822"/>
    </source>
</evidence>
<evidence type="ECO:0000256" key="8">
    <source>
        <dbReference type="ARBA" id="ARBA00022982"/>
    </source>
</evidence>